<proteinExistence type="predicted"/>
<reference evidence="3" key="2">
    <citation type="submission" date="2015-01" db="EMBL/GenBank/DDBJ databases">
        <title>Evolutionary Origins and Diversification of the Mycorrhizal Mutualists.</title>
        <authorList>
            <consortium name="DOE Joint Genome Institute"/>
            <consortium name="Mycorrhizal Genomics Consortium"/>
            <person name="Kohler A."/>
            <person name="Kuo A."/>
            <person name="Nagy L.G."/>
            <person name="Floudas D."/>
            <person name="Copeland A."/>
            <person name="Barry K.W."/>
            <person name="Cichocki N."/>
            <person name="Veneault-Fourrey C."/>
            <person name="LaButti K."/>
            <person name="Lindquist E.A."/>
            <person name="Lipzen A."/>
            <person name="Lundell T."/>
            <person name="Morin E."/>
            <person name="Murat C."/>
            <person name="Riley R."/>
            <person name="Ohm R."/>
            <person name="Sun H."/>
            <person name="Tunlid A."/>
            <person name="Henrissat B."/>
            <person name="Grigoriev I.V."/>
            <person name="Hibbett D.S."/>
            <person name="Martin F."/>
        </authorList>
    </citation>
    <scope>NUCLEOTIDE SEQUENCE [LARGE SCALE GENOMIC DNA]</scope>
    <source>
        <strain evidence="3">F 1598</strain>
    </source>
</reference>
<feature type="compositionally biased region" description="Basic and acidic residues" evidence="1">
    <location>
        <begin position="71"/>
        <end position="80"/>
    </location>
</feature>
<dbReference type="AlphaFoldDB" id="A0A0C3G7U6"/>
<name>A0A0C3G7U6_PILCF</name>
<reference evidence="2 3" key="1">
    <citation type="submission" date="2014-04" db="EMBL/GenBank/DDBJ databases">
        <authorList>
            <consortium name="DOE Joint Genome Institute"/>
            <person name="Kuo A."/>
            <person name="Tarkka M."/>
            <person name="Buscot F."/>
            <person name="Kohler A."/>
            <person name="Nagy L.G."/>
            <person name="Floudas D."/>
            <person name="Copeland A."/>
            <person name="Barry K.W."/>
            <person name="Cichocki N."/>
            <person name="Veneault-Fourrey C."/>
            <person name="LaButti K."/>
            <person name="Lindquist E.A."/>
            <person name="Lipzen A."/>
            <person name="Lundell T."/>
            <person name="Morin E."/>
            <person name="Murat C."/>
            <person name="Sun H."/>
            <person name="Tunlid A."/>
            <person name="Henrissat B."/>
            <person name="Grigoriev I.V."/>
            <person name="Hibbett D.S."/>
            <person name="Martin F."/>
            <person name="Nordberg H.P."/>
            <person name="Cantor M.N."/>
            <person name="Hua S.X."/>
        </authorList>
    </citation>
    <scope>NUCLEOTIDE SEQUENCE [LARGE SCALE GENOMIC DNA]</scope>
    <source>
        <strain evidence="2 3">F 1598</strain>
    </source>
</reference>
<accession>A0A0C3G7U6</accession>
<evidence type="ECO:0000256" key="1">
    <source>
        <dbReference type="SAM" id="MobiDB-lite"/>
    </source>
</evidence>
<gene>
    <name evidence="2" type="ORF">PILCRDRAFT_379</name>
</gene>
<keyword evidence="3" id="KW-1185">Reference proteome</keyword>
<feature type="region of interest" description="Disordered" evidence="1">
    <location>
        <begin position="64"/>
        <end position="92"/>
    </location>
</feature>
<dbReference type="HOGENOM" id="CLU_2414058_0_0_1"/>
<dbReference type="InParanoid" id="A0A0C3G7U6"/>
<protein>
    <submittedName>
        <fullName evidence="2">Uncharacterized protein</fullName>
    </submittedName>
</protein>
<sequence length="92" mass="10619">MANFFLYYFVIHSSNFGAVYVSKNWSHHSNTNSIFFGLGQARLSDSIRRPDSKGRVHAAVRPFTRGGQEQDYDKQERREAGEEECMTALGWR</sequence>
<evidence type="ECO:0000313" key="2">
    <source>
        <dbReference type="EMBL" id="KIM92315.1"/>
    </source>
</evidence>
<evidence type="ECO:0000313" key="3">
    <source>
        <dbReference type="Proteomes" id="UP000054166"/>
    </source>
</evidence>
<dbReference type="Proteomes" id="UP000054166">
    <property type="component" value="Unassembled WGS sequence"/>
</dbReference>
<dbReference type="EMBL" id="KN832970">
    <property type="protein sequence ID" value="KIM92315.1"/>
    <property type="molecule type" value="Genomic_DNA"/>
</dbReference>
<organism evidence="2 3">
    <name type="scientific">Piloderma croceum (strain F 1598)</name>
    <dbReference type="NCBI Taxonomy" id="765440"/>
    <lineage>
        <taxon>Eukaryota</taxon>
        <taxon>Fungi</taxon>
        <taxon>Dikarya</taxon>
        <taxon>Basidiomycota</taxon>
        <taxon>Agaricomycotina</taxon>
        <taxon>Agaricomycetes</taxon>
        <taxon>Agaricomycetidae</taxon>
        <taxon>Atheliales</taxon>
        <taxon>Atheliaceae</taxon>
        <taxon>Piloderma</taxon>
    </lineage>
</organism>